<proteinExistence type="predicted"/>
<keyword evidence="1" id="KW-0472">Membrane</keyword>
<evidence type="ECO:0000313" key="2">
    <source>
        <dbReference type="Ensembl" id="ENSMMOP00000014735.1"/>
    </source>
</evidence>
<dbReference type="AlphaFoldDB" id="A0A3Q4B9B5"/>
<dbReference type="InterPro" id="IPR009637">
    <property type="entry name" value="GPR107/GPR108-like"/>
</dbReference>
<dbReference type="Proteomes" id="UP000261620">
    <property type="component" value="Unplaced"/>
</dbReference>
<sequence>MCGYCCKKIVCYIYFTRIIAILLKVTVPFQWQWSYELLVEASTLVFFVLTGYKFRPASNNPYLQLPQDEEDIETDESGALEGISKVKKTCNGRDRQKESTL</sequence>
<accession>A0A3Q4B9B5</accession>
<reference evidence="2" key="2">
    <citation type="submission" date="2025-09" db="UniProtKB">
        <authorList>
            <consortium name="Ensembl"/>
        </authorList>
    </citation>
    <scope>IDENTIFICATION</scope>
</reference>
<keyword evidence="1" id="KW-1133">Transmembrane helix</keyword>
<evidence type="ECO:0000313" key="3">
    <source>
        <dbReference type="Proteomes" id="UP000261620"/>
    </source>
</evidence>
<dbReference type="GO" id="GO:0016020">
    <property type="term" value="C:membrane"/>
    <property type="evidence" value="ECO:0007669"/>
    <property type="project" value="InterPro"/>
</dbReference>
<dbReference type="GO" id="GO:0005794">
    <property type="term" value="C:Golgi apparatus"/>
    <property type="evidence" value="ECO:0007669"/>
    <property type="project" value="TreeGrafter"/>
</dbReference>
<organism evidence="2 3">
    <name type="scientific">Mola mola</name>
    <name type="common">Ocean sunfish</name>
    <name type="synonym">Tetraodon mola</name>
    <dbReference type="NCBI Taxonomy" id="94237"/>
    <lineage>
        <taxon>Eukaryota</taxon>
        <taxon>Metazoa</taxon>
        <taxon>Chordata</taxon>
        <taxon>Craniata</taxon>
        <taxon>Vertebrata</taxon>
        <taxon>Euteleostomi</taxon>
        <taxon>Actinopterygii</taxon>
        <taxon>Neopterygii</taxon>
        <taxon>Teleostei</taxon>
        <taxon>Neoteleostei</taxon>
        <taxon>Acanthomorphata</taxon>
        <taxon>Eupercaria</taxon>
        <taxon>Tetraodontiformes</taxon>
        <taxon>Molidae</taxon>
        <taxon>Mola</taxon>
    </lineage>
</organism>
<feature type="transmembrane region" description="Helical" evidence="1">
    <location>
        <begin position="12"/>
        <end position="31"/>
    </location>
</feature>
<dbReference type="PANTHER" id="PTHR21229:SF11">
    <property type="entry name" value="PROTEIN GPR108"/>
    <property type="match status" value="1"/>
</dbReference>
<protein>
    <submittedName>
        <fullName evidence="2">Uncharacterized protein</fullName>
    </submittedName>
</protein>
<evidence type="ECO:0000256" key="1">
    <source>
        <dbReference type="SAM" id="Phobius"/>
    </source>
</evidence>
<dbReference type="PANTHER" id="PTHR21229">
    <property type="entry name" value="LUNG SEVEN TRANSMEMBRANE RECEPTOR"/>
    <property type="match status" value="1"/>
</dbReference>
<name>A0A3Q4B9B5_MOLML</name>
<keyword evidence="1" id="KW-0812">Transmembrane</keyword>
<keyword evidence="3" id="KW-1185">Reference proteome</keyword>
<dbReference type="Ensembl" id="ENSMMOT00000014977.1">
    <property type="protein sequence ID" value="ENSMMOP00000014735.1"/>
    <property type="gene ID" value="ENSMMOG00000011275.1"/>
</dbReference>
<reference evidence="2" key="1">
    <citation type="submission" date="2025-08" db="UniProtKB">
        <authorList>
            <consortium name="Ensembl"/>
        </authorList>
    </citation>
    <scope>IDENTIFICATION</scope>
</reference>